<keyword evidence="1" id="KW-0812">Transmembrane</keyword>
<gene>
    <name evidence="2" type="ORF">SDC9_68381</name>
</gene>
<comment type="caution">
    <text evidence="2">The sequence shown here is derived from an EMBL/GenBank/DDBJ whole genome shotgun (WGS) entry which is preliminary data.</text>
</comment>
<dbReference type="AlphaFoldDB" id="A0A644Y1Z4"/>
<evidence type="ECO:0000256" key="1">
    <source>
        <dbReference type="SAM" id="Phobius"/>
    </source>
</evidence>
<keyword evidence="1" id="KW-1133">Transmembrane helix</keyword>
<keyword evidence="1" id="KW-0472">Membrane</keyword>
<sequence length="211" mass="24548">MCMKNNSNLNTLLQGIKILLIFSLIFGPLIFFIYDSSSMLTEHYFEVYCHNGKYGLREDGLLIKEHKLTPPQYVSIDTITKIFTYEIQAESLGGRKISANDNDLYIAKYEDNKLDVFAKKYTKKRAIGYRGLREKLFKLIDKCDSISFNIETAFYLDPQSFSNRYLQYPVNMIVFYKDGRKNVISYRGSKSIPELELDPLIAYNEAIYAQQ</sequence>
<name>A0A644Y1Z4_9ZZZZ</name>
<feature type="transmembrane region" description="Helical" evidence="1">
    <location>
        <begin position="12"/>
        <end position="34"/>
    </location>
</feature>
<organism evidence="2">
    <name type="scientific">bioreactor metagenome</name>
    <dbReference type="NCBI Taxonomy" id="1076179"/>
    <lineage>
        <taxon>unclassified sequences</taxon>
        <taxon>metagenomes</taxon>
        <taxon>ecological metagenomes</taxon>
    </lineage>
</organism>
<protein>
    <submittedName>
        <fullName evidence="2">Uncharacterized protein</fullName>
    </submittedName>
</protein>
<proteinExistence type="predicted"/>
<evidence type="ECO:0000313" key="2">
    <source>
        <dbReference type="EMBL" id="MPM21931.1"/>
    </source>
</evidence>
<reference evidence="2" key="1">
    <citation type="submission" date="2019-08" db="EMBL/GenBank/DDBJ databases">
        <authorList>
            <person name="Kucharzyk K."/>
            <person name="Murdoch R.W."/>
            <person name="Higgins S."/>
            <person name="Loffler F."/>
        </authorList>
    </citation>
    <scope>NUCLEOTIDE SEQUENCE</scope>
</reference>
<accession>A0A644Y1Z4</accession>
<dbReference type="EMBL" id="VSSQ01003699">
    <property type="protein sequence ID" value="MPM21931.1"/>
    <property type="molecule type" value="Genomic_DNA"/>
</dbReference>